<evidence type="ECO:0000313" key="1">
    <source>
        <dbReference type="EMBL" id="BBB16596.1"/>
    </source>
</evidence>
<protein>
    <submittedName>
        <fullName evidence="1">Uncharacterized protein</fullName>
    </submittedName>
</protein>
<dbReference type="EMBL" id="LC332918">
    <property type="protein sequence ID" value="BBB16596.1"/>
    <property type="molecule type" value="Genomic_DNA"/>
</dbReference>
<sequence>MHRVTNLSKCRDALGKGIHRSAACGPGPCCDSGVTTDKDSHSIRPIIQCTVSESGSKEVVVTYYFVNS</sequence>
<accession>A0A2Z5UZJ5</accession>
<reference evidence="1" key="1">
    <citation type="submission" date="2017-10" db="EMBL/GenBank/DDBJ databases">
        <title>Ascovirus isolated from Spodoptera litura (Noctuidae: Lepidoptera) transmitted by generalist endoparasitoid Meteorus pulchricornis (Braconidae: Hymenoptera).</title>
        <authorList>
            <person name="Arai E."/>
            <person name="Ishii K."/>
            <person name="Ishii H."/>
            <person name="Kunimi Y."/>
            <person name="Inoue M.N."/>
            <person name="Makiyama N."/>
            <person name="Sagawa S."/>
            <person name="Nakai M."/>
        </authorList>
    </citation>
    <scope>NUCLEOTIDE SEQUENCE [LARGE SCALE GENOMIC DNA]</scope>
    <source>
        <strain evidence="1">ENT01</strain>
    </source>
</reference>
<name>A0A2Z5UZJ5_9VIRU</name>
<dbReference type="Proteomes" id="UP000317522">
    <property type="component" value="Segment"/>
</dbReference>
<proteinExistence type="predicted"/>
<organism evidence="1">
    <name type="scientific">Heliothis virescens ascovirus 3j</name>
    <dbReference type="NCBI Taxonomy" id="1561067"/>
    <lineage>
        <taxon>Viruses</taxon>
        <taxon>Varidnaviria</taxon>
        <taxon>Bamfordvirae</taxon>
        <taxon>Nucleocytoviricota</taxon>
        <taxon>Megaviricetes</taxon>
        <taxon>Pimascovirales</taxon>
        <taxon>Pimascovirales incertae sedis</taxon>
        <taxon>Ascoviridae</taxon>
        <taxon>Ascovirus</taxon>
    </lineage>
</organism>